<name>A0AAD9K940_9ANNE</name>
<evidence type="ECO:0000256" key="9">
    <source>
        <dbReference type="ARBA" id="ARBA00023136"/>
    </source>
</evidence>
<keyword evidence="10" id="KW-0325">Glycoprotein</keyword>
<dbReference type="PANTHER" id="PTHR11214:SF314">
    <property type="entry name" value="HEXOSYLTRANSFERASE"/>
    <property type="match status" value="1"/>
</dbReference>
<dbReference type="Pfam" id="PF01762">
    <property type="entry name" value="Galactosyl_T"/>
    <property type="match status" value="1"/>
</dbReference>
<proteinExistence type="inferred from homology"/>
<protein>
    <recommendedName>
        <fullName evidence="11">Hexosyltransferase</fullName>
        <ecNumber evidence="11">2.4.1.-</ecNumber>
    </recommendedName>
</protein>
<keyword evidence="7" id="KW-1133">Transmembrane helix</keyword>
<sequence length="386" mass="43448">MLSLTGVERPLVFVMGSRQNAGAPQHLIRTLVLVNIILALYTIPALLRNRSKETNVNTINDPNNPLILNKRRTSGSEPSLNGTDSRQVPVEKTGTGIDEFFYLHQPKEGCFDDNPFLVLAVCSAVNHFDLRDAIRRTWASVIQKHRISTKIVFVLGAPSAEFAHLQPHVTRESALHGDVLQGDFKDSHVSLTTKTLSVIRWSLTSCPSVKFFMKVDDDVFINVANLISVLLDVATRDTDYSKPFMLGHVIRNARPISDRSSKWYTPTVMLRSDTYPDYLSGSAYVISGNALASIYSAALSLKPFWLEDVYITGMISRELNIPLVHEERFTFRKPEMFHPCLFRILVTAHQISVTEMHDIWRQLHSADLDCSGYPKRIGETHVGRTS</sequence>
<evidence type="ECO:0000256" key="7">
    <source>
        <dbReference type="ARBA" id="ARBA00022989"/>
    </source>
</evidence>
<evidence type="ECO:0000256" key="2">
    <source>
        <dbReference type="ARBA" id="ARBA00008661"/>
    </source>
</evidence>
<evidence type="ECO:0000256" key="11">
    <source>
        <dbReference type="RuleBase" id="RU363063"/>
    </source>
</evidence>
<dbReference type="EC" id="2.4.1.-" evidence="11"/>
<dbReference type="GO" id="GO:0000139">
    <property type="term" value="C:Golgi membrane"/>
    <property type="evidence" value="ECO:0007669"/>
    <property type="project" value="UniProtKB-SubCell"/>
</dbReference>
<evidence type="ECO:0000256" key="3">
    <source>
        <dbReference type="ARBA" id="ARBA00022676"/>
    </source>
</evidence>
<keyword evidence="4" id="KW-0808">Transferase</keyword>
<keyword evidence="3 11" id="KW-0328">Glycosyltransferase</keyword>
<accession>A0AAD9K940</accession>
<gene>
    <name evidence="13" type="ORF">LSH36_33g08099</name>
</gene>
<dbReference type="InterPro" id="IPR002659">
    <property type="entry name" value="Glyco_trans_31"/>
</dbReference>
<evidence type="ECO:0000313" key="13">
    <source>
        <dbReference type="EMBL" id="KAK2166962.1"/>
    </source>
</evidence>
<evidence type="ECO:0000256" key="5">
    <source>
        <dbReference type="ARBA" id="ARBA00022692"/>
    </source>
</evidence>
<comment type="similarity">
    <text evidence="2 11">Belongs to the glycosyltransferase 31 family.</text>
</comment>
<dbReference type="EMBL" id="JAODUP010000033">
    <property type="protein sequence ID" value="KAK2166962.1"/>
    <property type="molecule type" value="Genomic_DNA"/>
</dbReference>
<dbReference type="AlphaFoldDB" id="A0AAD9K940"/>
<keyword evidence="5" id="KW-0812">Transmembrane</keyword>
<dbReference type="GO" id="GO:0006493">
    <property type="term" value="P:protein O-linked glycosylation"/>
    <property type="evidence" value="ECO:0007669"/>
    <property type="project" value="TreeGrafter"/>
</dbReference>
<dbReference type="PANTHER" id="PTHR11214">
    <property type="entry name" value="BETA-1,3-N-ACETYLGLUCOSAMINYLTRANSFERASE"/>
    <property type="match status" value="1"/>
</dbReference>
<comment type="subcellular location">
    <subcellularLocation>
        <location evidence="1 11">Golgi apparatus membrane</location>
        <topology evidence="1 11">Single-pass type II membrane protein</topology>
    </subcellularLocation>
</comment>
<evidence type="ECO:0000256" key="4">
    <source>
        <dbReference type="ARBA" id="ARBA00022679"/>
    </source>
</evidence>
<dbReference type="Proteomes" id="UP001208570">
    <property type="component" value="Unassembled WGS sequence"/>
</dbReference>
<feature type="region of interest" description="Disordered" evidence="12">
    <location>
        <begin position="55"/>
        <end position="88"/>
    </location>
</feature>
<keyword evidence="8 11" id="KW-0333">Golgi apparatus</keyword>
<comment type="caution">
    <text evidence="13">The sequence shown here is derived from an EMBL/GenBank/DDBJ whole genome shotgun (WGS) entry which is preliminary data.</text>
</comment>
<organism evidence="13 14">
    <name type="scientific">Paralvinella palmiformis</name>
    <dbReference type="NCBI Taxonomy" id="53620"/>
    <lineage>
        <taxon>Eukaryota</taxon>
        <taxon>Metazoa</taxon>
        <taxon>Spiralia</taxon>
        <taxon>Lophotrochozoa</taxon>
        <taxon>Annelida</taxon>
        <taxon>Polychaeta</taxon>
        <taxon>Sedentaria</taxon>
        <taxon>Canalipalpata</taxon>
        <taxon>Terebellida</taxon>
        <taxon>Terebelliformia</taxon>
        <taxon>Alvinellidae</taxon>
        <taxon>Paralvinella</taxon>
    </lineage>
</organism>
<evidence type="ECO:0000256" key="1">
    <source>
        <dbReference type="ARBA" id="ARBA00004323"/>
    </source>
</evidence>
<feature type="compositionally biased region" description="Polar residues" evidence="12">
    <location>
        <begin position="75"/>
        <end position="86"/>
    </location>
</feature>
<evidence type="ECO:0000256" key="6">
    <source>
        <dbReference type="ARBA" id="ARBA00022968"/>
    </source>
</evidence>
<dbReference type="FunFam" id="3.90.550.50:FF:000001">
    <property type="entry name" value="Hexosyltransferase"/>
    <property type="match status" value="1"/>
</dbReference>
<reference evidence="13" key="1">
    <citation type="journal article" date="2023" name="Mol. Biol. Evol.">
        <title>Third-Generation Sequencing Reveals the Adaptive Role of the Epigenome in Three Deep-Sea Polychaetes.</title>
        <authorList>
            <person name="Perez M."/>
            <person name="Aroh O."/>
            <person name="Sun Y."/>
            <person name="Lan Y."/>
            <person name="Juniper S.K."/>
            <person name="Young C.R."/>
            <person name="Angers B."/>
            <person name="Qian P.Y."/>
        </authorList>
    </citation>
    <scope>NUCLEOTIDE SEQUENCE</scope>
    <source>
        <strain evidence="13">P08H-3</strain>
    </source>
</reference>
<dbReference type="GO" id="GO:0016758">
    <property type="term" value="F:hexosyltransferase activity"/>
    <property type="evidence" value="ECO:0007669"/>
    <property type="project" value="InterPro"/>
</dbReference>
<evidence type="ECO:0000256" key="10">
    <source>
        <dbReference type="ARBA" id="ARBA00023180"/>
    </source>
</evidence>
<keyword evidence="9" id="KW-0472">Membrane</keyword>
<dbReference type="Gene3D" id="3.90.550.50">
    <property type="match status" value="1"/>
</dbReference>
<keyword evidence="14" id="KW-1185">Reference proteome</keyword>
<evidence type="ECO:0000256" key="8">
    <source>
        <dbReference type="ARBA" id="ARBA00023034"/>
    </source>
</evidence>
<keyword evidence="6" id="KW-0735">Signal-anchor</keyword>
<evidence type="ECO:0000256" key="12">
    <source>
        <dbReference type="SAM" id="MobiDB-lite"/>
    </source>
</evidence>
<evidence type="ECO:0000313" key="14">
    <source>
        <dbReference type="Proteomes" id="UP001208570"/>
    </source>
</evidence>